<dbReference type="Pfam" id="PF13466">
    <property type="entry name" value="STAS_2"/>
    <property type="match status" value="1"/>
</dbReference>
<gene>
    <name evidence="3" type="ORF">OHA22_25210</name>
</gene>
<dbReference type="PROSITE" id="PS50921">
    <property type="entry name" value="ANTAR"/>
    <property type="match status" value="1"/>
</dbReference>
<dbReference type="InterPro" id="IPR036388">
    <property type="entry name" value="WH-like_DNA-bd_sf"/>
</dbReference>
<dbReference type="InterPro" id="IPR005561">
    <property type="entry name" value="ANTAR"/>
</dbReference>
<dbReference type="Gene3D" id="1.10.10.10">
    <property type="entry name" value="Winged helix-like DNA-binding domain superfamily/Winged helix DNA-binding domain"/>
    <property type="match status" value="1"/>
</dbReference>
<dbReference type="PANTHER" id="PTHR33495:SF2">
    <property type="entry name" value="ANTI-SIGMA FACTOR ANTAGONIST TM_1081-RELATED"/>
    <property type="match status" value="1"/>
</dbReference>
<dbReference type="PANTHER" id="PTHR33495">
    <property type="entry name" value="ANTI-SIGMA FACTOR ANTAGONIST TM_1081-RELATED-RELATED"/>
    <property type="match status" value="1"/>
</dbReference>
<dbReference type="InterPro" id="IPR011006">
    <property type="entry name" value="CheY-like_superfamily"/>
</dbReference>
<name>A0AAU2A202_9ACTN</name>
<protein>
    <submittedName>
        <fullName evidence="3">ANTAR domain-containing protein</fullName>
    </submittedName>
</protein>
<dbReference type="InterPro" id="IPR036513">
    <property type="entry name" value="STAS_dom_sf"/>
</dbReference>
<dbReference type="PROSITE" id="PS50801">
    <property type="entry name" value="STAS"/>
    <property type="match status" value="1"/>
</dbReference>
<dbReference type="CDD" id="cd07043">
    <property type="entry name" value="STAS_anti-anti-sigma_factors"/>
    <property type="match status" value="1"/>
</dbReference>
<dbReference type="SUPFAM" id="SSF52172">
    <property type="entry name" value="CheY-like"/>
    <property type="match status" value="1"/>
</dbReference>
<dbReference type="InterPro" id="IPR002645">
    <property type="entry name" value="STAS_dom"/>
</dbReference>
<dbReference type="AlphaFoldDB" id="A0AAU2A202"/>
<dbReference type="SUPFAM" id="SSF52091">
    <property type="entry name" value="SpoIIaa-like"/>
    <property type="match status" value="1"/>
</dbReference>
<dbReference type="Pfam" id="PF03861">
    <property type="entry name" value="ANTAR"/>
    <property type="match status" value="1"/>
</dbReference>
<dbReference type="Gene3D" id="3.30.750.24">
    <property type="entry name" value="STAS domain"/>
    <property type="match status" value="1"/>
</dbReference>
<dbReference type="GO" id="GO:0003723">
    <property type="term" value="F:RNA binding"/>
    <property type="evidence" value="ECO:0007669"/>
    <property type="project" value="InterPro"/>
</dbReference>
<evidence type="ECO:0000259" key="2">
    <source>
        <dbReference type="PROSITE" id="PS50921"/>
    </source>
</evidence>
<dbReference type="SMART" id="SM01012">
    <property type="entry name" value="ANTAR"/>
    <property type="match status" value="1"/>
</dbReference>
<dbReference type="GO" id="GO:0043856">
    <property type="term" value="F:anti-sigma factor antagonist activity"/>
    <property type="evidence" value="ECO:0007669"/>
    <property type="project" value="TreeGrafter"/>
</dbReference>
<dbReference type="InterPro" id="IPR058548">
    <property type="entry name" value="MlaB-like_STAS"/>
</dbReference>
<evidence type="ECO:0000313" key="3">
    <source>
        <dbReference type="EMBL" id="WTT18588.1"/>
    </source>
</evidence>
<accession>A0AAU2A202</accession>
<feature type="domain" description="STAS" evidence="1">
    <location>
        <begin position="16"/>
        <end position="107"/>
    </location>
</feature>
<feature type="domain" description="ANTAR" evidence="2">
    <location>
        <begin position="138"/>
        <end position="199"/>
    </location>
</feature>
<evidence type="ECO:0000259" key="1">
    <source>
        <dbReference type="PROSITE" id="PS50801"/>
    </source>
</evidence>
<sequence>MSERGVSTQLTGAPLLRIETRPSDHGTLVVVSGAIDLVTEQALHNGLRQALARSDRGIDLDLTGVDFCDCSGLNVLLRLRMRALDEGKIITVRAAGTAVLRLLSLTGTLPLFTATGEADEPGAEITSPGEADLDLDLDLDLRIEVVQLRRAMQTRPVIDLARGVLMASFGLSADNAWQVLVSVSQNTNTKLHEVADSLVGAVTGDDLPEQFQDQIAETVTRLRAVPEDR</sequence>
<proteinExistence type="predicted"/>
<reference evidence="3" key="1">
    <citation type="submission" date="2022-10" db="EMBL/GenBank/DDBJ databases">
        <title>The complete genomes of actinobacterial strains from the NBC collection.</title>
        <authorList>
            <person name="Joergensen T.S."/>
            <person name="Alvarez Arevalo M."/>
            <person name="Sterndorff E.B."/>
            <person name="Faurdal D."/>
            <person name="Vuksanovic O."/>
            <person name="Mourched A.-S."/>
            <person name="Charusanti P."/>
            <person name="Shaw S."/>
            <person name="Blin K."/>
            <person name="Weber T."/>
        </authorList>
    </citation>
    <scope>NUCLEOTIDE SEQUENCE</scope>
    <source>
        <strain evidence="3">NBC_00093</strain>
    </source>
</reference>
<dbReference type="EMBL" id="CP108222">
    <property type="protein sequence ID" value="WTT18588.1"/>
    <property type="molecule type" value="Genomic_DNA"/>
</dbReference>
<organism evidence="3">
    <name type="scientific">Streptomyces sp. NBC_00093</name>
    <dbReference type="NCBI Taxonomy" id="2975649"/>
    <lineage>
        <taxon>Bacteria</taxon>
        <taxon>Bacillati</taxon>
        <taxon>Actinomycetota</taxon>
        <taxon>Actinomycetes</taxon>
        <taxon>Kitasatosporales</taxon>
        <taxon>Streptomycetaceae</taxon>
        <taxon>Streptomyces</taxon>
    </lineage>
</organism>